<dbReference type="Proteomes" id="UP001152561">
    <property type="component" value="Unassembled WGS sequence"/>
</dbReference>
<dbReference type="PANTHER" id="PTHR33702">
    <property type="entry name" value="BNAA09G40010D PROTEIN"/>
    <property type="match status" value="1"/>
</dbReference>
<feature type="region of interest" description="Disordered" evidence="1">
    <location>
        <begin position="1"/>
        <end position="31"/>
    </location>
</feature>
<gene>
    <name evidence="2" type="ORF">K7X08_020330</name>
</gene>
<comment type="caution">
    <text evidence="2">The sequence shown here is derived from an EMBL/GenBank/DDBJ whole genome shotgun (WGS) entry which is preliminary data.</text>
</comment>
<reference evidence="3" key="1">
    <citation type="journal article" date="2023" name="Proc. Natl. Acad. Sci. U.S.A.">
        <title>Genomic and structural basis for evolution of tropane alkaloid biosynthesis.</title>
        <authorList>
            <person name="Wanga Y.-J."/>
            <person name="Taina T."/>
            <person name="Yua J.-Y."/>
            <person name="Lia J."/>
            <person name="Xua B."/>
            <person name="Chenc J."/>
            <person name="D'Auriad J.C."/>
            <person name="Huanga J.-P."/>
            <person name="Huanga S.-X."/>
        </authorList>
    </citation>
    <scope>NUCLEOTIDE SEQUENCE [LARGE SCALE GENOMIC DNA]</scope>
    <source>
        <strain evidence="3">cv. KIB-2019</strain>
    </source>
</reference>
<evidence type="ECO:0000313" key="2">
    <source>
        <dbReference type="EMBL" id="KAJ8552937.1"/>
    </source>
</evidence>
<dbReference type="PANTHER" id="PTHR33702:SF19">
    <property type="entry name" value="BINDING PROTEIN"/>
    <property type="match status" value="1"/>
</dbReference>
<evidence type="ECO:0000256" key="1">
    <source>
        <dbReference type="SAM" id="MobiDB-lite"/>
    </source>
</evidence>
<dbReference type="EMBL" id="JAJAGQ010000009">
    <property type="protein sequence ID" value="KAJ8552937.1"/>
    <property type="molecule type" value="Genomic_DNA"/>
</dbReference>
<keyword evidence="3" id="KW-1185">Reference proteome</keyword>
<dbReference type="OrthoDB" id="1898021at2759"/>
<proteinExistence type="predicted"/>
<organism evidence="2 3">
    <name type="scientific">Anisodus acutangulus</name>
    <dbReference type="NCBI Taxonomy" id="402998"/>
    <lineage>
        <taxon>Eukaryota</taxon>
        <taxon>Viridiplantae</taxon>
        <taxon>Streptophyta</taxon>
        <taxon>Embryophyta</taxon>
        <taxon>Tracheophyta</taxon>
        <taxon>Spermatophyta</taxon>
        <taxon>Magnoliopsida</taxon>
        <taxon>eudicotyledons</taxon>
        <taxon>Gunneridae</taxon>
        <taxon>Pentapetalae</taxon>
        <taxon>asterids</taxon>
        <taxon>lamiids</taxon>
        <taxon>Solanales</taxon>
        <taxon>Solanaceae</taxon>
        <taxon>Solanoideae</taxon>
        <taxon>Hyoscyameae</taxon>
        <taxon>Anisodus</taxon>
    </lineage>
</organism>
<protein>
    <submittedName>
        <fullName evidence="2">Uncharacterized protein</fullName>
    </submittedName>
</protein>
<evidence type="ECO:0000313" key="3">
    <source>
        <dbReference type="Proteomes" id="UP001152561"/>
    </source>
</evidence>
<name>A0A9Q1REF0_9SOLA</name>
<sequence length="124" mass="13643">MKRLSQVKTPEALKKNESTVAGKTGGKMKRLSQVKTPDRLKKTKVNMRDAYVNMMLKIANSRCMSSGISDGNYKGFGMRQLKEYDEKVLVEIYKSMAMVQGQLVSRAGAGASAAEAGTEIMCQQ</sequence>
<accession>A0A9Q1REF0</accession>
<dbReference type="AlphaFoldDB" id="A0A9Q1REF0"/>